<accession>A0A8D5GD11</accession>
<evidence type="ECO:0000313" key="12">
    <source>
        <dbReference type="Proteomes" id="UP000826722"/>
    </source>
</evidence>
<dbReference type="HAMAP" id="MF_00179">
    <property type="entry name" value="RibA"/>
    <property type="match status" value="1"/>
</dbReference>
<keyword evidence="4 9" id="KW-0547">Nucleotide-binding</keyword>
<dbReference type="GO" id="GO:0009231">
    <property type="term" value="P:riboflavin biosynthetic process"/>
    <property type="evidence" value="ECO:0007669"/>
    <property type="project" value="UniProtKB-UniRule"/>
</dbReference>
<keyword evidence="12" id="KW-1185">Reference proteome</keyword>
<comment type="cofactor">
    <cofactor evidence="9">
        <name>Zn(2+)</name>
        <dbReference type="ChEBI" id="CHEBI:29105"/>
    </cofactor>
    <text evidence="9">Binds 1 zinc ion per subunit.</text>
</comment>
<dbReference type="AlphaFoldDB" id="A0A8D5GD11"/>
<evidence type="ECO:0000256" key="4">
    <source>
        <dbReference type="ARBA" id="ARBA00022741"/>
    </source>
</evidence>
<evidence type="ECO:0000256" key="8">
    <source>
        <dbReference type="ARBA" id="ARBA00049295"/>
    </source>
</evidence>
<feature type="binding site" evidence="9">
    <location>
        <position position="93"/>
    </location>
    <ligand>
        <name>GTP</name>
        <dbReference type="ChEBI" id="CHEBI:37565"/>
    </ligand>
</feature>
<name>A0A8D5GD11_9PROT</name>
<dbReference type="NCBIfam" id="TIGR00505">
    <property type="entry name" value="ribA"/>
    <property type="match status" value="1"/>
</dbReference>
<evidence type="ECO:0000313" key="11">
    <source>
        <dbReference type="EMBL" id="BCM26041.1"/>
    </source>
</evidence>
<dbReference type="Gene3D" id="3.40.50.10990">
    <property type="entry name" value="GTP cyclohydrolase II"/>
    <property type="match status" value="1"/>
</dbReference>
<keyword evidence="7 9" id="KW-0342">GTP-binding</keyword>
<evidence type="ECO:0000256" key="9">
    <source>
        <dbReference type="HAMAP-Rule" id="MF_00179"/>
    </source>
</evidence>
<keyword evidence="5 9" id="KW-0378">Hydrolase</keyword>
<feature type="binding site" evidence="9">
    <location>
        <position position="77"/>
    </location>
    <ligand>
        <name>Zn(2+)</name>
        <dbReference type="ChEBI" id="CHEBI:29105"/>
        <note>catalytic</note>
    </ligand>
</feature>
<feature type="binding site" evidence="9">
    <location>
        <begin position="115"/>
        <end position="117"/>
    </location>
    <ligand>
        <name>GTP</name>
        <dbReference type="ChEBI" id="CHEBI:37565"/>
    </ligand>
</feature>
<feature type="binding site" evidence="9">
    <location>
        <begin position="72"/>
        <end position="76"/>
    </location>
    <ligand>
        <name>GTP</name>
        <dbReference type="ChEBI" id="CHEBI:37565"/>
    </ligand>
</feature>
<dbReference type="GO" id="GO:0008270">
    <property type="term" value="F:zinc ion binding"/>
    <property type="evidence" value="ECO:0007669"/>
    <property type="project" value="UniProtKB-UniRule"/>
</dbReference>
<dbReference type="GO" id="GO:0003935">
    <property type="term" value="F:GTP cyclohydrolase II activity"/>
    <property type="evidence" value="ECO:0007669"/>
    <property type="project" value="UniProtKB-UniRule"/>
</dbReference>
<dbReference type="CDD" id="cd00641">
    <property type="entry name" value="GTP_cyclohydro2"/>
    <property type="match status" value="1"/>
</dbReference>
<dbReference type="InterPro" id="IPR000926">
    <property type="entry name" value="RibA"/>
</dbReference>
<evidence type="ECO:0000256" key="3">
    <source>
        <dbReference type="ARBA" id="ARBA00022723"/>
    </source>
</evidence>
<evidence type="ECO:0000256" key="6">
    <source>
        <dbReference type="ARBA" id="ARBA00022833"/>
    </source>
</evidence>
<evidence type="ECO:0000256" key="5">
    <source>
        <dbReference type="ARBA" id="ARBA00022801"/>
    </source>
</evidence>
<dbReference type="EMBL" id="AP024110">
    <property type="protein sequence ID" value="BCM26041.1"/>
    <property type="molecule type" value="Genomic_DNA"/>
</dbReference>
<dbReference type="PANTHER" id="PTHR21327">
    <property type="entry name" value="GTP CYCLOHYDROLASE II-RELATED"/>
    <property type="match status" value="1"/>
</dbReference>
<comment type="similarity">
    <text evidence="9">Belongs to the GTP cyclohydrolase II family.</text>
</comment>
<protein>
    <recommendedName>
        <fullName evidence="9">GTP cyclohydrolase-2</fullName>
        <ecNumber evidence="9">3.5.4.25</ecNumber>
    </recommendedName>
    <alternativeName>
        <fullName evidence="9">GTP cyclohydrolase II</fullName>
    </alternativeName>
</protein>
<feature type="binding site" evidence="9">
    <location>
        <position position="88"/>
    </location>
    <ligand>
        <name>Zn(2+)</name>
        <dbReference type="ChEBI" id="CHEBI:29105"/>
        <note>catalytic</note>
    </ligand>
</feature>
<dbReference type="KEGG" id="mpau:ZMTM_23000"/>
<keyword evidence="3 9" id="KW-0479">Metal-binding</keyword>
<dbReference type="Pfam" id="PF00925">
    <property type="entry name" value="GTP_cyclohydro2"/>
    <property type="match status" value="1"/>
</dbReference>
<feature type="binding site" evidence="9">
    <location>
        <position position="172"/>
    </location>
    <ligand>
        <name>GTP</name>
        <dbReference type="ChEBI" id="CHEBI:37565"/>
    </ligand>
</feature>
<dbReference type="EC" id="3.5.4.25" evidence="9"/>
<comment type="pathway">
    <text evidence="1 9">Cofactor biosynthesis; riboflavin biosynthesis; 5-amino-6-(D-ribitylamino)uracil from GTP: step 1/4.</text>
</comment>
<comment type="function">
    <text evidence="9">Catalyzes the conversion of GTP to 2,5-diamino-6-ribosylamino-4(3H)-pyrimidinone 5'-phosphate (DARP), formate and pyrophosphate.</text>
</comment>
<proteinExistence type="inferred from homology"/>
<dbReference type="GO" id="GO:0005525">
    <property type="term" value="F:GTP binding"/>
    <property type="evidence" value="ECO:0007669"/>
    <property type="project" value="UniProtKB-KW"/>
</dbReference>
<gene>
    <name evidence="9 11" type="primary">ribA</name>
    <name evidence="11" type="ORF">ZMTM_23000</name>
</gene>
<feature type="domain" description="GTP cyclohydrolase II" evidence="10">
    <location>
        <begin position="26"/>
        <end position="193"/>
    </location>
</feature>
<organism evidence="11 12">
    <name type="scientific">Methyloradius palustris</name>
    <dbReference type="NCBI Taxonomy" id="2778876"/>
    <lineage>
        <taxon>Bacteria</taxon>
        <taxon>Pseudomonadati</taxon>
        <taxon>Pseudomonadota</taxon>
        <taxon>Betaproteobacteria</taxon>
        <taxon>Nitrosomonadales</taxon>
        <taxon>Methylophilaceae</taxon>
        <taxon>Methyloradius</taxon>
    </lineage>
</organism>
<feature type="binding site" evidence="9">
    <location>
        <position position="137"/>
    </location>
    <ligand>
        <name>GTP</name>
        <dbReference type="ChEBI" id="CHEBI:37565"/>
    </ligand>
</feature>
<evidence type="ECO:0000256" key="2">
    <source>
        <dbReference type="ARBA" id="ARBA00022619"/>
    </source>
</evidence>
<keyword evidence="2 9" id="KW-0686">Riboflavin biosynthesis</keyword>
<dbReference type="GO" id="GO:0005829">
    <property type="term" value="C:cytosol"/>
    <property type="evidence" value="ECO:0007669"/>
    <property type="project" value="TreeGrafter"/>
</dbReference>
<feature type="active site" description="Proton acceptor" evidence="9">
    <location>
        <position position="149"/>
    </location>
</feature>
<comment type="catalytic activity">
    <reaction evidence="8 9">
        <text>GTP + 4 H2O = 2,5-diamino-6-hydroxy-4-(5-phosphoribosylamino)-pyrimidine + formate + 2 phosphate + 3 H(+)</text>
        <dbReference type="Rhea" id="RHEA:23704"/>
        <dbReference type="ChEBI" id="CHEBI:15377"/>
        <dbReference type="ChEBI" id="CHEBI:15378"/>
        <dbReference type="ChEBI" id="CHEBI:15740"/>
        <dbReference type="ChEBI" id="CHEBI:37565"/>
        <dbReference type="ChEBI" id="CHEBI:43474"/>
        <dbReference type="ChEBI" id="CHEBI:58614"/>
        <dbReference type="EC" id="3.5.4.25"/>
    </reaction>
</comment>
<dbReference type="InterPro" id="IPR036144">
    <property type="entry name" value="RibA-like_sf"/>
</dbReference>
<dbReference type="PANTHER" id="PTHR21327:SF18">
    <property type="entry name" value="3,4-DIHYDROXY-2-BUTANONE 4-PHOSPHATE SYNTHASE"/>
    <property type="match status" value="1"/>
</dbReference>
<feature type="binding site" evidence="9">
    <location>
        <position position="177"/>
    </location>
    <ligand>
        <name>GTP</name>
        <dbReference type="ChEBI" id="CHEBI:37565"/>
    </ligand>
</feature>
<evidence type="ECO:0000259" key="10">
    <source>
        <dbReference type="Pfam" id="PF00925"/>
    </source>
</evidence>
<dbReference type="FunFam" id="3.40.50.10990:FF:000002">
    <property type="entry name" value="GTP cyclohydrolase-2"/>
    <property type="match status" value="1"/>
</dbReference>
<dbReference type="SUPFAM" id="SSF142695">
    <property type="entry name" value="RibA-like"/>
    <property type="match status" value="1"/>
</dbReference>
<feature type="binding site" evidence="9">
    <location>
        <position position="90"/>
    </location>
    <ligand>
        <name>Zn(2+)</name>
        <dbReference type="ChEBI" id="CHEBI:29105"/>
        <note>catalytic</note>
    </ligand>
</feature>
<reference evidence="11" key="1">
    <citation type="journal article" date="2021" name="Arch. Microbiol.">
        <title>Methyloradius palustris gen. nov., sp. nov., a methanol-oxidizing bacterium isolated from snow.</title>
        <authorList>
            <person name="Miyadera T."/>
            <person name="Kojima H."/>
            <person name="Fukui M."/>
        </authorList>
    </citation>
    <scope>NUCLEOTIDE SEQUENCE</scope>
    <source>
        <strain evidence="11">Zm11</strain>
    </source>
</reference>
<dbReference type="Proteomes" id="UP000826722">
    <property type="component" value="Chromosome"/>
</dbReference>
<evidence type="ECO:0000256" key="1">
    <source>
        <dbReference type="ARBA" id="ARBA00004853"/>
    </source>
</evidence>
<keyword evidence="6 9" id="KW-0862">Zinc</keyword>
<evidence type="ECO:0000256" key="7">
    <source>
        <dbReference type="ARBA" id="ARBA00023134"/>
    </source>
</evidence>
<sequence length="234" mass="25557">MQLLENITPSTAAQTGPLNRLEFIDACKLPTQWANFTLHAFLEHATGKEHLVLTLGELSNANSANDSPVLARVHSECLTGDALFSQRCDCGAQLEKAMQNIAKEGRGMILYLRQEGRGIGLLNKIHAYHLQDEGADTVGANQALGFAADLRDYSLCKDLLAHFQVSQLCLMTNNPAKVEALQNLGIEINERIPLITGLTPHNLRYLGTKAKKLGHVIPEHLLSSQTLSNQKDAA</sequence>
<dbReference type="UniPathway" id="UPA00275">
    <property type="reaction ID" value="UER00400"/>
</dbReference>
<feature type="active site" description="Nucleophile" evidence="9">
    <location>
        <position position="151"/>
    </location>
</feature>
<dbReference type="InterPro" id="IPR032677">
    <property type="entry name" value="GTP_cyclohydro_II"/>
</dbReference>
<dbReference type="NCBIfam" id="NF001591">
    <property type="entry name" value="PRK00393.1"/>
    <property type="match status" value="1"/>
</dbReference>
<dbReference type="RefSeq" id="WP_221764069.1">
    <property type="nucleotide sequence ID" value="NZ_AP024110.1"/>
</dbReference>